<dbReference type="Proteomes" id="UP000324222">
    <property type="component" value="Unassembled WGS sequence"/>
</dbReference>
<dbReference type="EMBL" id="VSRR010011495">
    <property type="protein sequence ID" value="MPC53259.1"/>
    <property type="molecule type" value="Genomic_DNA"/>
</dbReference>
<keyword evidence="2" id="KW-1185">Reference proteome</keyword>
<protein>
    <submittedName>
        <fullName evidence="1">Uncharacterized protein</fullName>
    </submittedName>
</protein>
<evidence type="ECO:0000313" key="2">
    <source>
        <dbReference type="Proteomes" id="UP000324222"/>
    </source>
</evidence>
<dbReference type="AlphaFoldDB" id="A0A5B7G6N7"/>
<gene>
    <name evidence="1" type="ORF">E2C01_047148</name>
</gene>
<reference evidence="1 2" key="1">
    <citation type="submission" date="2019-05" db="EMBL/GenBank/DDBJ databases">
        <title>Another draft genome of Portunus trituberculatus and its Hox gene families provides insights of decapod evolution.</title>
        <authorList>
            <person name="Jeong J.-H."/>
            <person name="Song I."/>
            <person name="Kim S."/>
            <person name="Choi T."/>
            <person name="Kim D."/>
            <person name="Ryu S."/>
            <person name="Kim W."/>
        </authorList>
    </citation>
    <scope>NUCLEOTIDE SEQUENCE [LARGE SCALE GENOMIC DNA]</scope>
    <source>
        <tissue evidence="1">Muscle</tissue>
    </source>
</reference>
<accession>A0A5B7G6N7</accession>
<sequence length="76" mass="8827">MQVARNWTHLSTFRLRGQFLLKCRSYNSWRGSSPPIPLNTSSQKPSQHGFQLLLWVAPLASSFARLRWPQFNTHST</sequence>
<comment type="caution">
    <text evidence="1">The sequence shown here is derived from an EMBL/GenBank/DDBJ whole genome shotgun (WGS) entry which is preliminary data.</text>
</comment>
<proteinExistence type="predicted"/>
<name>A0A5B7G6N7_PORTR</name>
<evidence type="ECO:0000313" key="1">
    <source>
        <dbReference type="EMBL" id="MPC53259.1"/>
    </source>
</evidence>
<organism evidence="1 2">
    <name type="scientific">Portunus trituberculatus</name>
    <name type="common">Swimming crab</name>
    <name type="synonym">Neptunus trituberculatus</name>
    <dbReference type="NCBI Taxonomy" id="210409"/>
    <lineage>
        <taxon>Eukaryota</taxon>
        <taxon>Metazoa</taxon>
        <taxon>Ecdysozoa</taxon>
        <taxon>Arthropoda</taxon>
        <taxon>Crustacea</taxon>
        <taxon>Multicrustacea</taxon>
        <taxon>Malacostraca</taxon>
        <taxon>Eumalacostraca</taxon>
        <taxon>Eucarida</taxon>
        <taxon>Decapoda</taxon>
        <taxon>Pleocyemata</taxon>
        <taxon>Brachyura</taxon>
        <taxon>Eubrachyura</taxon>
        <taxon>Portunoidea</taxon>
        <taxon>Portunidae</taxon>
        <taxon>Portuninae</taxon>
        <taxon>Portunus</taxon>
    </lineage>
</organism>